<sequence length="65" mass="6434">MPVRSSCRAPRCLTPVAAAALFTFAELAGAQAASQPASESVGTLEALTVEGTAVETAIAGERATG</sequence>
<name>A0A423PFE4_9GAMM</name>
<gene>
    <name evidence="2" type="ORF">SAHL_15865</name>
</gene>
<proteinExistence type="predicted"/>
<evidence type="ECO:0000313" key="3">
    <source>
        <dbReference type="Proteomes" id="UP000285123"/>
    </source>
</evidence>
<feature type="signal peptide" evidence="1">
    <location>
        <begin position="1"/>
        <end position="32"/>
    </location>
</feature>
<evidence type="ECO:0000313" key="2">
    <source>
        <dbReference type="EMBL" id="ROO24327.1"/>
    </source>
</evidence>
<keyword evidence="1" id="KW-0732">Signal</keyword>
<dbReference type="Proteomes" id="UP000285123">
    <property type="component" value="Unassembled WGS sequence"/>
</dbReference>
<comment type="caution">
    <text evidence="2">The sequence shown here is derived from an EMBL/GenBank/DDBJ whole genome shotgun (WGS) entry which is preliminary data.</text>
</comment>
<dbReference type="AlphaFoldDB" id="A0A423PFE4"/>
<dbReference type="EMBL" id="AYKF01000130">
    <property type="protein sequence ID" value="ROO24327.1"/>
    <property type="molecule type" value="Genomic_DNA"/>
</dbReference>
<protein>
    <recommendedName>
        <fullName evidence="4">TonB-denpendent receptor</fullName>
    </recommendedName>
</protein>
<evidence type="ECO:0008006" key="4">
    <source>
        <dbReference type="Google" id="ProtNLM"/>
    </source>
</evidence>
<evidence type="ECO:0000256" key="1">
    <source>
        <dbReference type="SAM" id="SignalP"/>
    </source>
</evidence>
<organism evidence="2 3">
    <name type="scientific">Salinisphaera orenii YIM 95161</name>
    <dbReference type="NCBI Taxonomy" id="1051139"/>
    <lineage>
        <taxon>Bacteria</taxon>
        <taxon>Pseudomonadati</taxon>
        <taxon>Pseudomonadota</taxon>
        <taxon>Gammaproteobacteria</taxon>
        <taxon>Salinisphaerales</taxon>
        <taxon>Salinisphaeraceae</taxon>
        <taxon>Salinisphaera</taxon>
    </lineage>
</organism>
<accession>A0A423PFE4</accession>
<reference evidence="2 3" key="1">
    <citation type="submission" date="2013-10" db="EMBL/GenBank/DDBJ databases">
        <title>Salinisphaera halophila YIM 95161 Genome Sequencing.</title>
        <authorList>
            <person name="Lai Q."/>
            <person name="Li C."/>
            <person name="Shao Z."/>
        </authorList>
    </citation>
    <scope>NUCLEOTIDE SEQUENCE [LARGE SCALE GENOMIC DNA]</scope>
    <source>
        <strain evidence="2 3">YIM 95161</strain>
    </source>
</reference>
<feature type="chain" id="PRO_5019103096" description="TonB-denpendent receptor" evidence="1">
    <location>
        <begin position="33"/>
        <end position="65"/>
    </location>
</feature>
<dbReference type="RefSeq" id="WP_123592379.1">
    <property type="nucleotide sequence ID" value="NZ_AYKF01000130.1"/>
</dbReference>